<keyword evidence="4" id="KW-1185">Reference proteome</keyword>
<evidence type="ECO:0000313" key="3">
    <source>
        <dbReference type="EMBL" id="CDH43723.1"/>
    </source>
</evidence>
<proteinExistence type="predicted"/>
<reference evidence="3 4" key="1">
    <citation type="journal article" date="2014" name="ISME J.">
        <title>Candidatus Competibacter-lineage genomes retrieved from metagenomes reveal functional metabolic diversity.</title>
        <authorList>
            <person name="McIlroy S.J."/>
            <person name="Albertsen M."/>
            <person name="Andresen E.K."/>
            <person name="Saunders A.M."/>
            <person name="Kristiansen R."/>
            <person name="Stokholm-Bjerregaard M."/>
            <person name="Nielsen K.L."/>
            <person name="Nielsen P.H."/>
        </authorList>
    </citation>
    <scope>NUCLEOTIDE SEQUENCE [LARGE SCALE GENOMIC DNA]</scope>
    <source>
        <strain evidence="3 4">Run_B_J11</strain>
    </source>
</reference>
<gene>
    <name evidence="3" type="ORF">BN874_130048</name>
</gene>
<name>A0A7U7G8L9_9GAMM</name>
<protein>
    <submittedName>
        <fullName evidence="3">Uncharacterized protein</fullName>
    </submittedName>
</protein>
<evidence type="ECO:0000313" key="4">
    <source>
        <dbReference type="Proteomes" id="UP000019184"/>
    </source>
</evidence>
<feature type="region of interest" description="Disordered" evidence="1">
    <location>
        <begin position="220"/>
        <end position="239"/>
    </location>
</feature>
<evidence type="ECO:0000256" key="2">
    <source>
        <dbReference type="SAM" id="SignalP"/>
    </source>
</evidence>
<accession>A0A7U7G8L9</accession>
<comment type="caution">
    <text evidence="3">The sequence shown here is derived from an EMBL/GenBank/DDBJ whole genome shotgun (WGS) entry which is preliminary data.</text>
</comment>
<dbReference type="EMBL" id="CBTK010000035">
    <property type="protein sequence ID" value="CDH43723.1"/>
    <property type="molecule type" value="Genomic_DNA"/>
</dbReference>
<feature type="signal peptide" evidence="2">
    <location>
        <begin position="1"/>
        <end position="25"/>
    </location>
</feature>
<sequence>MKKQLKNGLSLAIAAAMMTSPAAFAYNQTDAIEDCQDKIFDDSQYSRYSDAHGVTAQEAGRNSYKVTGLVKDRNKKEHRFNCRIDHREVVSWNVSPEEISDSDKKTAAAVGAGVLGLAILAAAVSGNKDHDDKRSAYGRGEGSSFDDMGYLKQECTNEVRRHLDREHGQVRDLELTHPDLNNRTLTGNGRVSFERGGHRELSFTCNFDRRGQIQDGHYSYAGGDSDSRMARADESGAGASKGGIPLLNATCPGGYEVHADKGGPIYIGGKETKLKKFNDNAFEATGSDITLSLTINPDGSPSLSYTGQGRAHGICTISN</sequence>
<keyword evidence="2" id="KW-0732">Signal</keyword>
<dbReference type="AlphaFoldDB" id="A0A7U7G8L9"/>
<feature type="chain" id="PRO_5030533744" evidence="2">
    <location>
        <begin position="26"/>
        <end position="319"/>
    </location>
</feature>
<evidence type="ECO:0000256" key="1">
    <source>
        <dbReference type="SAM" id="MobiDB-lite"/>
    </source>
</evidence>
<dbReference type="Proteomes" id="UP000019184">
    <property type="component" value="Unassembled WGS sequence"/>
</dbReference>
<feature type="compositionally biased region" description="Basic and acidic residues" evidence="1">
    <location>
        <begin position="225"/>
        <end position="234"/>
    </location>
</feature>
<organism evidence="3 4">
    <name type="scientific">Candidatus Contendobacter odensis Run_B_J11</name>
    <dbReference type="NCBI Taxonomy" id="1400861"/>
    <lineage>
        <taxon>Bacteria</taxon>
        <taxon>Pseudomonadati</taxon>
        <taxon>Pseudomonadota</taxon>
        <taxon>Gammaproteobacteria</taxon>
        <taxon>Candidatus Competibacteraceae</taxon>
        <taxon>Candidatus Contendibacter</taxon>
    </lineage>
</organism>